<sequence>MNTALLAVPAYLLGTFILSALMVRIAPKAHSSRQVRKHLSLFMVLPLLLVVDALMSIDAIRRFGMRIARGTFEFISGRRLHSSEEYAYAYFGYSRRRQNRRRSDRRARALGNKGKVASVKG</sequence>
<dbReference type="RefSeq" id="WP_221574340.1">
    <property type="nucleotide sequence ID" value="NZ_JAIGNK010000003.1"/>
</dbReference>
<keyword evidence="4" id="KW-1185">Reference proteome</keyword>
<feature type="region of interest" description="Disordered" evidence="1">
    <location>
        <begin position="99"/>
        <end position="121"/>
    </location>
</feature>
<accession>A0ABS7IZJ3</accession>
<name>A0ABS7IZJ3_9SPHN</name>
<dbReference type="EMBL" id="JAIGNK010000003">
    <property type="protein sequence ID" value="MBX7458990.1"/>
    <property type="molecule type" value="Genomic_DNA"/>
</dbReference>
<keyword evidence="2" id="KW-1133">Transmembrane helix</keyword>
<protein>
    <submittedName>
        <fullName evidence="3">Uncharacterized protein</fullName>
    </submittedName>
</protein>
<reference evidence="3 4" key="1">
    <citation type="submission" date="2021-08" db="EMBL/GenBank/DDBJ databases">
        <title>Comparative Genomics Analysis of the Genus Qipengyuania Reveals Extensive Genetic Diversity and Metabolic Versatility, Including the Description of Fifteen Novel Species.</title>
        <authorList>
            <person name="Liu Y."/>
        </authorList>
    </citation>
    <scope>NUCLEOTIDE SEQUENCE [LARGE SCALE GENOMIC DNA]</scope>
    <source>
        <strain evidence="3 4">1NDH17</strain>
    </source>
</reference>
<comment type="caution">
    <text evidence="3">The sequence shown here is derived from an EMBL/GenBank/DDBJ whole genome shotgun (WGS) entry which is preliminary data.</text>
</comment>
<dbReference type="Proteomes" id="UP000783253">
    <property type="component" value="Unassembled WGS sequence"/>
</dbReference>
<keyword evidence="2" id="KW-0472">Membrane</keyword>
<evidence type="ECO:0000256" key="2">
    <source>
        <dbReference type="SAM" id="Phobius"/>
    </source>
</evidence>
<evidence type="ECO:0000313" key="3">
    <source>
        <dbReference type="EMBL" id="MBX7458990.1"/>
    </source>
</evidence>
<organism evidence="3 4">
    <name type="scientific">Qipengyuania polymorpha</name>
    <dbReference type="NCBI Taxonomy" id="2867234"/>
    <lineage>
        <taxon>Bacteria</taxon>
        <taxon>Pseudomonadati</taxon>
        <taxon>Pseudomonadota</taxon>
        <taxon>Alphaproteobacteria</taxon>
        <taxon>Sphingomonadales</taxon>
        <taxon>Erythrobacteraceae</taxon>
        <taxon>Qipengyuania</taxon>
    </lineage>
</organism>
<feature type="transmembrane region" description="Helical" evidence="2">
    <location>
        <begin position="41"/>
        <end position="60"/>
    </location>
</feature>
<evidence type="ECO:0000256" key="1">
    <source>
        <dbReference type="SAM" id="MobiDB-lite"/>
    </source>
</evidence>
<evidence type="ECO:0000313" key="4">
    <source>
        <dbReference type="Proteomes" id="UP000783253"/>
    </source>
</evidence>
<proteinExistence type="predicted"/>
<keyword evidence="2" id="KW-0812">Transmembrane</keyword>
<gene>
    <name evidence="3" type="ORF">K3152_12090</name>
</gene>